<dbReference type="AlphaFoldDB" id="A0A1I0QSS2"/>
<dbReference type="PANTHER" id="PTHR43667:SF2">
    <property type="entry name" value="FATTY ACID C-METHYL TRANSFERASE"/>
    <property type="match status" value="1"/>
</dbReference>
<comment type="similarity">
    <text evidence="1">Belongs to the CFA/CMAS family.</text>
</comment>
<dbReference type="Pfam" id="PF02353">
    <property type="entry name" value="CMAS"/>
    <property type="match status" value="1"/>
</dbReference>
<dbReference type="CDD" id="cd02440">
    <property type="entry name" value="AdoMet_MTases"/>
    <property type="match status" value="1"/>
</dbReference>
<keyword evidence="3" id="KW-0808">Transferase</keyword>
<evidence type="ECO:0000256" key="2">
    <source>
        <dbReference type="ARBA" id="ARBA00022603"/>
    </source>
</evidence>
<dbReference type="SUPFAM" id="SSF53335">
    <property type="entry name" value="S-adenosyl-L-methionine-dependent methyltransferases"/>
    <property type="match status" value="1"/>
</dbReference>
<gene>
    <name evidence="7" type="ORF">SAMN05444851_2879</name>
</gene>
<evidence type="ECO:0000313" key="7">
    <source>
        <dbReference type="EMBL" id="SEW30440.1"/>
    </source>
</evidence>
<dbReference type="OrthoDB" id="9782855at2"/>
<dbReference type="STRING" id="1173584.SAMN05444851_2879"/>
<dbReference type="RefSeq" id="WP_091431573.1">
    <property type="nucleotide sequence ID" value="NZ_FOJB01000001.1"/>
</dbReference>
<evidence type="ECO:0000256" key="1">
    <source>
        <dbReference type="ARBA" id="ARBA00010815"/>
    </source>
</evidence>
<evidence type="ECO:0000313" key="8">
    <source>
        <dbReference type="Proteomes" id="UP000199650"/>
    </source>
</evidence>
<sequence length="387" mass="43472">MYLTNKALKSEFLSTCERLRDGQLTLHTPEGATYHFGSTGPAAEMQINDWAAVSAMAAHGQVGLGETYVQGMWDTPSIETLMSVAMRNRDYLGSYDQASVFNRAKFRLVDTMLRANSRRGSRKNIRSHYDVGNEFYQLWLDEGMTYSSGLFANGSDDLSDAQTRKNARALSRLGGGERVLEIGCGWGGFAEHATHQGRDVTGVTISRNQHSYAECRLDGRADIQLRDYRDINGKYDNIVSIEMIEAVGARYWPSYFSVLKDNLAEGGRVLLQAITVKDSFFETYKASSDYIRQYVFPGGMLLSDSVIDDQARQAGLQVQDNFAFGHDYAKTCRIWAERFTAQKRKIAEMGYGETFLRNWQYYLEICAASFAIGHTNVVQVELAHARA</sequence>
<dbReference type="InterPro" id="IPR050723">
    <property type="entry name" value="CFA/CMAS"/>
</dbReference>
<dbReference type="GO" id="GO:0008168">
    <property type="term" value="F:methyltransferase activity"/>
    <property type="evidence" value="ECO:0007669"/>
    <property type="project" value="UniProtKB-KW"/>
</dbReference>
<keyword evidence="5" id="KW-0443">Lipid metabolism</keyword>
<keyword evidence="4" id="KW-0949">S-adenosyl-L-methionine</keyword>
<evidence type="ECO:0000256" key="6">
    <source>
        <dbReference type="PIRSR" id="PIRSR003085-1"/>
    </source>
</evidence>
<dbReference type="Proteomes" id="UP000199650">
    <property type="component" value="Unassembled WGS sequence"/>
</dbReference>
<organism evidence="7 8">
    <name type="scientific">Aliiroseovarius sediminilitoris</name>
    <dbReference type="NCBI Taxonomy" id="1173584"/>
    <lineage>
        <taxon>Bacteria</taxon>
        <taxon>Pseudomonadati</taxon>
        <taxon>Pseudomonadota</taxon>
        <taxon>Alphaproteobacteria</taxon>
        <taxon>Rhodobacterales</taxon>
        <taxon>Paracoccaceae</taxon>
        <taxon>Aliiroseovarius</taxon>
    </lineage>
</organism>
<evidence type="ECO:0000256" key="4">
    <source>
        <dbReference type="ARBA" id="ARBA00022691"/>
    </source>
</evidence>
<reference evidence="7 8" key="1">
    <citation type="submission" date="2016-10" db="EMBL/GenBank/DDBJ databases">
        <authorList>
            <person name="de Groot N.N."/>
        </authorList>
    </citation>
    <scope>NUCLEOTIDE SEQUENCE [LARGE SCALE GENOMIC DNA]</scope>
    <source>
        <strain evidence="7 8">DSM 29439</strain>
    </source>
</reference>
<dbReference type="PIRSF" id="PIRSF003085">
    <property type="entry name" value="CMAS"/>
    <property type="match status" value="1"/>
</dbReference>
<keyword evidence="2" id="KW-0489">Methyltransferase</keyword>
<dbReference type="GO" id="GO:0032259">
    <property type="term" value="P:methylation"/>
    <property type="evidence" value="ECO:0007669"/>
    <property type="project" value="UniProtKB-KW"/>
</dbReference>
<proteinExistence type="inferred from homology"/>
<accession>A0A1I0QSS2</accession>
<dbReference type="InterPro" id="IPR003333">
    <property type="entry name" value="CMAS"/>
</dbReference>
<evidence type="ECO:0000256" key="3">
    <source>
        <dbReference type="ARBA" id="ARBA00022679"/>
    </source>
</evidence>
<keyword evidence="8" id="KW-1185">Reference proteome</keyword>
<dbReference type="GO" id="GO:0008610">
    <property type="term" value="P:lipid biosynthetic process"/>
    <property type="evidence" value="ECO:0007669"/>
    <property type="project" value="InterPro"/>
</dbReference>
<feature type="active site" evidence="6">
    <location>
        <position position="366"/>
    </location>
</feature>
<dbReference type="EMBL" id="FOJB01000001">
    <property type="protein sequence ID" value="SEW30440.1"/>
    <property type="molecule type" value="Genomic_DNA"/>
</dbReference>
<name>A0A1I0QSS2_9RHOB</name>
<protein>
    <submittedName>
        <fullName evidence="7">Cyclopropane-fatty-acyl-phospholipid synthase</fullName>
    </submittedName>
</protein>
<dbReference type="PANTHER" id="PTHR43667">
    <property type="entry name" value="CYCLOPROPANE-FATTY-ACYL-PHOSPHOLIPID SYNTHASE"/>
    <property type="match status" value="1"/>
</dbReference>
<dbReference type="Gene3D" id="3.40.50.150">
    <property type="entry name" value="Vaccinia Virus protein VP39"/>
    <property type="match status" value="1"/>
</dbReference>
<dbReference type="InterPro" id="IPR029063">
    <property type="entry name" value="SAM-dependent_MTases_sf"/>
</dbReference>
<evidence type="ECO:0000256" key="5">
    <source>
        <dbReference type="ARBA" id="ARBA00023098"/>
    </source>
</evidence>